<evidence type="ECO:0000313" key="3">
    <source>
        <dbReference type="Proteomes" id="UP000630805"/>
    </source>
</evidence>
<feature type="compositionally biased region" description="Basic and acidic residues" evidence="1">
    <location>
        <begin position="323"/>
        <end position="332"/>
    </location>
</feature>
<dbReference type="Gene3D" id="3.40.50.300">
    <property type="entry name" value="P-loop containing nucleotide triphosphate hydrolases"/>
    <property type="match status" value="1"/>
</dbReference>
<accession>A0ABX2PXT9</accession>
<dbReference type="Proteomes" id="UP000630805">
    <property type="component" value="Unassembled WGS sequence"/>
</dbReference>
<comment type="caution">
    <text evidence="2">The sequence shown here is derived from an EMBL/GenBank/DDBJ whole genome shotgun (WGS) entry which is preliminary data.</text>
</comment>
<protein>
    <recommendedName>
        <fullName evidence="4">Sulfotransferase family protein</fullName>
    </recommendedName>
</protein>
<feature type="region of interest" description="Disordered" evidence="1">
    <location>
        <begin position="323"/>
        <end position="353"/>
    </location>
</feature>
<evidence type="ECO:0008006" key="4">
    <source>
        <dbReference type="Google" id="ProtNLM"/>
    </source>
</evidence>
<evidence type="ECO:0000256" key="1">
    <source>
        <dbReference type="SAM" id="MobiDB-lite"/>
    </source>
</evidence>
<gene>
    <name evidence="2" type="ORF">HW561_21455</name>
</gene>
<dbReference type="RefSeq" id="WP_176867399.1">
    <property type="nucleotide sequence ID" value="NZ_JABXWT010000023.1"/>
</dbReference>
<dbReference type="EMBL" id="JABXWT010000023">
    <property type="protein sequence ID" value="NVO58357.1"/>
    <property type="molecule type" value="Genomic_DNA"/>
</dbReference>
<keyword evidence="3" id="KW-1185">Reference proteome</keyword>
<reference evidence="2 3" key="1">
    <citation type="submission" date="2020-06" db="EMBL/GenBank/DDBJ databases">
        <authorList>
            <person name="Cao W.R."/>
        </authorList>
    </citation>
    <scope>NUCLEOTIDE SEQUENCE [LARGE SCALE GENOMIC DNA]</scope>
    <source>
        <strain evidence="2 3">B1Z28</strain>
    </source>
</reference>
<sequence length="353" mass="38888">MSRLLLHVGHSKTGTSFLQALLRENRSVLARHGYDYPSPSWQENEEENAEVGQGNGLVAAQSPHAMKALLHDHPRPDRGLILSSEEFFPQLATASNPELLGQLAIEAGYDEVSILLAIRDPVSHAASLWMQYVKRAGGTAPLERFFELYSVPDLVLRFLEAYGDQPNVSIKLFNYSRHKANLADRLADWLGLAAQDLNAPKVPTINRGLTRAETALQLALNAEIGRRGRILSDALCSVLPEVTAHAAYPAKSVQVAMLDRLSPTFKRLNMRLETDERYQDTLHEPQTLLPHNETNSLSQHQLKVAGSVLGQEIRNLLKSKVDSASKAPHESLDGTVFTAENSIKGSTEPERGG</sequence>
<organism evidence="2 3">
    <name type="scientific">Ruegeria haliotis</name>
    <dbReference type="NCBI Taxonomy" id="2747601"/>
    <lineage>
        <taxon>Bacteria</taxon>
        <taxon>Pseudomonadati</taxon>
        <taxon>Pseudomonadota</taxon>
        <taxon>Alphaproteobacteria</taxon>
        <taxon>Rhodobacterales</taxon>
        <taxon>Roseobacteraceae</taxon>
        <taxon>Ruegeria</taxon>
    </lineage>
</organism>
<evidence type="ECO:0000313" key="2">
    <source>
        <dbReference type="EMBL" id="NVO58357.1"/>
    </source>
</evidence>
<proteinExistence type="predicted"/>
<name>A0ABX2PXT9_9RHOB</name>
<dbReference type="SUPFAM" id="SSF52540">
    <property type="entry name" value="P-loop containing nucleoside triphosphate hydrolases"/>
    <property type="match status" value="1"/>
</dbReference>
<dbReference type="InterPro" id="IPR027417">
    <property type="entry name" value="P-loop_NTPase"/>
</dbReference>